<keyword evidence="11" id="KW-0408">Iron</keyword>
<comment type="subcellular location">
    <subcellularLocation>
        <location evidence="1 12">Mitochondrion inner membrane</location>
        <topology evidence="1 12">Multi-pass membrane protein</topology>
    </subcellularLocation>
</comment>
<feature type="binding site" evidence="10">
    <location>
        <position position="68"/>
    </location>
    <ligand>
        <name>a ubiquinone</name>
        <dbReference type="ChEBI" id="CHEBI:16389"/>
        <note>ligand shared with IP/SDHB</note>
    </ligand>
</feature>
<dbReference type="GO" id="GO:0020037">
    <property type="term" value="F:heme binding"/>
    <property type="evidence" value="ECO:0007669"/>
    <property type="project" value="TreeGrafter"/>
</dbReference>
<sequence>MSWILAADSAGPKVLRLFELSHKVLAVSLPVALLAPEGSMPERAADYTMAVSIPFHSHVAMNCIVSDYVPKAALGAARVGVLGMSVVTLAGLLKMTGHGAGVSACMKQLWKKE</sequence>
<dbReference type="PANTHER" id="PTHR13337:SF2">
    <property type="entry name" value="SUCCINATE DEHYDROGENASE [UBIQUINONE] CYTOCHROME B SMALL SUBUNIT, MITOCHONDRIAL"/>
    <property type="match status" value="1"/>
</dbReference>
<reference evidence="14" key="1">
    <citation type="submission" date="2021-01" db="EMBL/GenBank/DDBJ databases">
        <authorList>
            <person name="Corre E."/>
            <person name="Pelletier E."/>
            <person name="Niang G."/>
            <person name="Scheremetjew M."/>
            <person name="Finn R."/>
            <person name="Kale V."/>
            <person name="Holt S."/>
            <person name="Cochrane G."/>
            <person name="Meng A."/>
            <person name="Brown T."/>
            <person name="Cohen L."/>
        </authorList>
    </citation>
    <scope>NUCLEOTIDE SEQUENCE</scope>
    <source>
        <strain evidence="14">PLY429</strain>
    </source>
</reference>
<protein>
    <recommendedName>
        <fullName evidence="12">Succinate dehydrogenase [ubiquinone] cytochrome b small subunit</fullName>
    </recommendedName>
</protein>
<proteinExistence type="inferred from homology"/>
<evidence type="ECO:0000313" key="14">
    <source>
        <dbReference type="EMBL" id="CAD9213525.1"/>
    </source>
</evidence>
<keyword evidence="5 12" id="KW-0999">Mitochondrion inner membrane</keyword>
<dbReference type="GO" id="GO:0006121">
    <property type="term" value="P:mitochondrial electron transport, succinate to ubiquinone"/>
    <property type="evidence" value="ECO:0007669"/>
    <property type="project" value="TreeGrafter"/>
</dbReference>
<keyword evidence="6 12" id="KW-0809">Transit peptide</keyword>
<dbReference type="Gene3D" id="1.20.1300.10">
    <property type="entry name" value="Fumarate reductase/succinate dehydrogenase, transmembrane subunit"/>
    <property type="match status" value="1"/>
</dbReference>
<evidence type="ECO:0000256" key="2">
    <source>
        <dbReference type="ARBA" id="ARBA00007294"/>
    </source>
</evidence>
<dbReference type="InterPro" id="IPR007992">
    <property type="entry name" value="CybS"/>
</dbReference>
<keyword evidence="8 12" id="KW-0496">Mitochondrion</keyword>
<keyword evidence="3" id="KW-0813">Transport</keyword>
<feature type="binding site" description="axial binding residue" evidence="11">
    <location>
        <position position="56"/>
    </location>
    <ligand>
        <name>heme b</name>
        <dbReference type="ChEBI" id="CHEBI:60344"/>
        <note>ligand shared with SDHC</note>
    </ligand>
    <ligandPart>
        <name>Fe</name>
        <dbReference type="ChEBI" id="CHEBI:18248"/>
    </ligandPart>
</feature>
<keyword evidence="11" id="KW-0479">Metal-binding</keyword>
<evidence type="ECO:0000256" key="10">
    <source>
        <dbReference type="PIRSR" id="PIRSR607992-1"/>
    </source>
</evidence>
<evidence type="ECO:0000256" key="3">
    <source>
        <dbReference type="ARBA" id="ARBA00022448"/>
    </source>
</evidence>
<keyword evidence="7" id="KW-1133">Transmembrane helix</keyword>
<evidence type="ECO:0000256" key="7">
    <source>
        <dbReference type="ARBA" id="ARBA00022989"/>
    </source>
</evidence>
<evidence type="ECO:0000256" key="12">
    <source>
        <dbReference type="RuleBase" id="RU364031"/>
    </source>
</evidence>
<name>A0A6U1JC76_9CHLO</name>
<evidence type="ECO:0000256" key="5">
    <source>
        <dbReference type="ARBA" id="ARBA00022792"/>
    </source>
</evidence>
<dbReference type="GO" id="GO:0005743">
    <property type="term" value="C:mitochondrial inner membrane"/>
    <property type="evidence" value="ECO:0007669"/>
    <property type="project" value="UniProtKB-SubCell"/>
</dbReference>
<dbReference type="EMBL" id="HBGG01030300">
    <property type="protein sequence ID" value="CAD9213524.1"/>
    <property type="molecule type" value="Transcribed_RNA"/>
</dbReference>
<evidence type="ECO:0000256" key="4">
    <source>
        <dbReference type="ARBA" id="ARBA00022692"/>
    </source>
</evidence>
<gene>
    <name evidence="13" type="ORF">TCHU04912_LOCUS15763</name>
    <name evidence="14" type="ORF">TCHU04912_LOCUS15764</name>
</gene>
<keyword evidence="9 12" id="KW-0472">Membrane</keyword>
<dbReference type="AlphaFoldDB" id="A0A6U1JC76"/>
<dbReference type="GO" id="GO:0046872">
    <property type="term" value="F:metal ion binding"/>
    <property type="evidence" value="ECO:0007669"/>
    <property type="project" value="UniProtKB-KW"/>
</dbReference>
<organism evidence="14">
    <name type="scientific">Tetraselmis chuii</name>
    <dbReference type="NCBI Taxonomy" id="63592"/>
    <lineage>
        <taxon>Eukaryota</taxon>
        <taxon>Viridiplantae</taxon>
        <taxon>Chlorophyta</taxon>
        <taxon>core chlorophytes</taxon>
        <taxon>Chlorodendrophyceae</taxon>
        <taxon>Chlorodendrales</taxon>
        <taxon>Chlorodendraceae</taxon>
        <taxon>Tetraselmis</taxon>
    </lineage>
</organism>
<evidence type="ECO:0000313" key="13">
    <source>
        <dbReference type="EMBL" id="CAD9213524.1"/>
    </source>
</evidence>
<accession>A0A6U1JC76</accession>
<evidence type="ECO:0000256" key="8">
    <source>
        <dbReference type="ARBA" id="ARBA00023128"/>
    </source>
</evidence>
<keyword evidence="4" id="KW-0812">Transmembrane</keyword>
<dbReference type="GO" id="GO:0048039">
    <property type="term" value="F:ubiquinone binding"/>
    <property type="evidence" value="ECO:0007669"/>
    <property type="project" value="TreeGrafter"/>
</dbReference>
<evidence type="ECO:0000256" key="6">
    <source>
        <dbReference type="ARBA" id="ARBA00022946"/>
    </source>
</evidence>
<dbReference type="EMBL" id="HBGG01030301">
    <property type="protein sequence ID" value="CAD9213525.1"/>
    <property type="molecule type" value="Transcribed_RNA"/>
</dbReference>
<evidence type="ECO:0000256" key="11">
    <source>
        <dbReference type="PIRSR" id="PIRSR607992-2"/>
    </source>
</evidence>
<dbReference type="InterPro" id="IPR034804">
    <property type="entry name" value="SQR/QFR_C/D"/>
</dbReference>
<evidence type="ECO:0000256" key="1">
    <source>
        <dbReference type="ARBA" id="ARBA00004448"/>
    </source>
</evidence>
<dbReference type="GO" id="GO:0006099">
    <property type="term" value="P:tricarboxylic acid cycle"/>
    <property type="evidence" value="ECO:0007669"/>
    <property type="project" value="TreeGrafter"/>
</dbReference>
<dbReference type="Pfam" id="PF05328">
    <property type="entry name" value="CybS"/>
    <property type="match status" value="1"/>
</dbReference>
<evidence type="ECO:0000256" key="9">
    <source>
        <dbReference type="ARBA" id="ARBA00023136"/>
    </source>
</evidence>
<comment type="similarity">
    <text evidence="2 12">Belongs to the CybS family.</text>
</comment>
<dbReference type="PANTHER" id="PTHR13337">
    <property type="entry name" value="SUCCINATE DEHYDROGENASE"/>
    <property type="match status" value="1"/>
</dbReference>